<evidence type="ECO:0000313" key="1">
    <source>
        <dbReference type="EMBL" id="SHH95537.1"/>
    </source>
</evidence>
<dbReference type="SUPFAM" id="SSF103642">
    <property type="entry name" value="Sec-C motif"/>
    <property type="match status" value="1"/>
</dbReference>
<sequence>MISPEKVKEYAEKVEKENYIFRTFLKGQDGQELDRIVNKLHEDLFNKMDCKKCLNCCKVIRPVLDNDDIERIAAIKELSKEEFISEYLEESEGELFLNACPCKFLGENGCTIYKDCPTVCKEYPFTHEEDIMGRLLNLINICKVCPVVYEIFEKLKVIYEKEFEEYKEEYSYFWNEEIDMPIKKEPKIGRNEPCLCGSGKKYKKCCGKTI</sequence>
<organism evidence="1 2">
    <name type="scientific">Clostridium grantii DSM 8605</name>
    <dbReference type="NCBI Taxonomy" id="1121316"/>
    <lineage>
        <taxon>Bacteria</taxon>
        <taxon>Bacillati</taxon>
        <taxon>Bacillota</taxon>
        <taxon>Clostridia</taxon>
        <taxon>Eubacteriales</taxon>
        <taxon>Clostridiaceae</taxon>
        <taxon>Clostridium</taxon>
    </lineage>
</organism>
<name>A0A1M5X6T5_9CLOT</name>
<dbReference type="Pfam" id="PF02810">
    <property type="entry name" value="SEC-C"/>
    <property type="match status" value="1"/>
</dbReference>
<reference evidence="1 2" key="1">
    <citation type="submission" date="2016-11" db="EMBL/GenBank/DDBJ databases">
        <authorList>
            <person name="Jaros S."/>
            <person name="Januszkiewicz K."/>
            <person name="Wedrychowicz H."/>
        </authorList>
    </citation>
    <scope>NUCLEOTIDE SEQUENCE [LARGE SCALE GENOMIC DNA]</scope>
    <source>
        <strain evidence="1 2">DSM 8605</strain>
    </source>
</reference>
<dbReference type="AlphaFoldDB" id="A0A1M5X6T5"/>
<gene>
    <name evidence="1" type="ORF">SAMN02745207_03404</name>
</gene>
<accession>A0A1M5X6T5</accession>
<dbReference type="STRING" id="1121316.SAMN02745207_03404"/>
<dbReference type="PANTHER" id="PTHR35866">
    <property type="entry name" value="PUTATIVE-RELATED"/>
    <property type="match status" value="1"/>
</dbReference>
<dbReference type="InterPro" id="IPR005358">
    <property type="entry name" value="Puta_zinc/iron-chelating_dom"/>
</dbReference>
<protein>
    <recommendedName>
        <fullName evidence="3">Zinc-or iron-chelating domain-containing protein</fullName>
    </recommendedName>
</protein>
<evidence type="ECO:0000313" key="2">
    <source>
        <dbReference type="Proteomes" id="UP000184447"/>
    </source>
</evidence>
<dbReference type="EMBL" id="FQXM01000024">
    <property type="protein sequence ID" value="SHH95537.1"/>
    <property type="molecule type" value="Genomic_DNA"/>
</dbReference>
<dbReference type="Gene3D" id="3.10.450.50">
    <property type="match status" value="1"/>
</dbReference>
<dbReference type="PANTHER" id="PTHR35866:SF1">
    <property type="entry name" value="YKGJ FAMILY CYSTEINE CLUSTER PROTEIN"/>
    <property type="match status" value="1"/>
</dbReference>
<dbReference type="Pfam" id="PF03692">
    <property type="entry name" value="CxxCxxCC"/>
    <property type="match status" value="1"/>
</dbReference>
<dbReference type="InterPro" id="IPR004027">
    <property type="entry name" value="SEC_C_motif"/>
</dbReference>
<dbReference type="OrthoDB" id="9810361at2"/>
<keyword evidence="2" id="KW-1185">Reference proteome</keyword>
<evidence type="ECO:0008006" key="3">
    <source>
        <dbReference type="Google" id="ProtNLM"/>
    </source>
</evidence>
<dbReference type="Proteomes" id="UP000184447">
    <property type="component" value="Unassembled WGS sequence"/>
</dbReference>
<proteinExistence type="predicted"/>